<evidence type="ECO:0000256" key="4">
    <source>
        <dbReference type="ARBA" id="ARBA00022670"/>
    </source>
</evidence>
<feature type="binding site" evidence="13">
    <location>
        <position position="443"/>
    </location>
    <ligand>
        <name>Ca(2+)</name>
        <dbReference type="ChEBI" id="CHEBI:29108"/>
        <label>1</label>
    </ligand>
</feature>
<dbReference type="InterPro" id="IPR045371">
    <property type="entry name" value="ADAMTS_CR_3"/>
</dbReference>
<evidence type="ECO:0000256" key="7">
    <source>
        <dbReference type="ARBA" id="ARBA00022737"/>
    </source>
</evidence>
<keyword evidence="2" id="KW-0964">Secreted</keyword>
<dbReference type="PANTHER" id="PTHR13723">
    <property type="entry name" value="ADAMTS A DISINTEGRIN AND METALLOPROTEASE WITH THROMBOSPONDIN MOTIFS PROTEASE"/>
    <property type="match status" value="1"/>
</dbReference>
<keyword evidence="11 14" id="KW-1015">Disulfide bond</keyword>
<dbReference type="InterPro" id="IPR002870">
    <property type="entry name" value="Peptidase_M12B_N"/>
</dbReference>
<evidence type="ECO:0000256" key="13">
    <source>
        <dbReference type="PIRSR" id="PIRSR613273-2"/>
    </source>
</evidence>
<dbReference type="InterPro" id="IPR036383">
    <property type="entry name" value="TSP1_rpt_sf"/>
</dbReference>
<dbReference type="Gene3D" id="3.40.1620.60">
    <property type="match status" value="1"/>
</dbReference>
<evidence type="ECO:0000256" key="8">
    <source>
        <dbReference type="ARBA" id="ARBA00022801"/>
    </source>
</evidence>
<feature type="disulfide bond" evidence="14">
    <location>
        <begin position="484"/>
        <end position="515"/>
    </location>
</feature>
<keyword evidence="4" id="KW-0645">Protease</keyword>
<dbReference type="PROSITE" id="PS50215">
    <property type="entry name" value="ADAM_MEPRO"/>
    <property type="match status" value="1"/>
</dbReference>
<feature type="binding site" evidence="13">
    <location>
        <position position="443"/>
    </location>
    <ligand>
        <name>Ca(2+)</name>
        <dbReference type="ChEBI" id="CHEBI:29108"/>
        <label>2</label>
    </ligand>
</feature>
<evidence type="ECO:0000256" key="2">
    <source>
        <dbReference type="ARBA" id="ARBA00022525"/>
    </source>
</evidence>
<feature type="disulfide bond" evidence="14">
    <location>
        <begin position="358"/>
        <end position="440"/>
    </location>
</feature>
<dbReference type="SUPFAM" id="SSF55486">
    <property type="entry name" value="Metalloproteases ('zincins'), catalytic domain"/>
    <property type="match status" value="1"/>
</dbReference>
<dbReference type="InterPro" id="IPR013273">
    <property type="entry name" value="ADAMTS/ADAMTS-like"/>
</dbReference>
<evidence type="ECO:0000256" key="14">
    <source>
        <dbReference type="PIRSR" id="PIRSR613273-3"/>
    </source>
</evidence>
<keyword evidence="6" id="KW-0732">Signal</keyword>
<evidence type="ECO:0000256" key="5">
    <source>
        <dbReference type="ARBA" id="ARBA00022723"/>
    </source>
</evidence>
<dbReference type="Pfam" id="PF05986">
    <property type="entry name" value="ADAMTS_spacer1"/>
    <property type="match status" value="1"/>
</dbReference>
<comment type="caution">
    <text evidence="17">The sequence shown here is derived from an EMBL/GenBank/DDBJ whole genome shotgun (WGS) entry which is preliminary data.</text>
</comment>
<feature type="domain" description="Peptidase M12B" evidence="16">
    <location>
        <begin position="238"/>
        <end position="445"/>
    </location>
</feature>
<feature type="disulfide bond" evidence="14">
    <location>
        <begin position="509"/>
        <end position="520"/>
    </location>
</feature>
<evidence type="ECO:0000256" key="12">
    <source>
        <dbReference type="ARBA" id="ARBA00023180"/>
    </source>
</evidence>
<dbReference type="Proteomes" id="UP001558652">
    <property type="component" value="Unassembled WGS sequence"/>
</dbReference>
<feature type="binding site" evidence="13 15">
    <location>
        <position position="384"/>
    </location>
    <ligand>
        <name>Zn(2+)</name>
        <dbReference type="ChEBI" id="CHEBI:29105"/>
        <note>catalytic</note>
    </ligand>
</feature>
<dbReference type="InterPro" id="IPR010294">
    <property type="entry name" value="ADAMTS_spacer1"/>
</dbReference>
<comment type="caution">
    <text evidence="15">Lacks conserved residue(s) required for the propagation of feature annotation.</text>
</comment>
<feature type="disulfide bond" evidence="14">
    <location>
        <begin position="547"/>
        <end position="585"/>
    </location>
</feature>
<dbReference type="Pfam" id="PF19236">
    <property type="entry name" value="ADAMTS_CR_3"/>
    <property type="match status" value="1"/>
</dbReference>
<comment type="subcellular location">
    <subcellularLocation>
        <location evidence="1">Secreted</location>
        <location evidence="1">Extracellular space</location>
        <location evidence="1">Extracellular matrix</location>
    </subcellularLocation>
</comment>
<evidence type="ECO:0000256" key="6">
    <source>
        <dbReference type="ARBA" id="ARBA00022729"/>
    </source>
</evidence>
<dbReference type="FunFam" id="2.20.100.10:FF:000001">
    <property type="entry name" value="semaphorin-5A isoform X1"/>
    <property type="match status" value="1"/>
</dbReference>
<keyword evidence="8" id="KW-0378">Hydrolase</keyword>
<dbReference type="PANTHER" id="PTHR13723:SF275">
    <property type="entry name" value="STALL, ISOFORM C"/>
    <property type="match status" value="1"/>
</dbReference>
<feature type="disulfide bond" evidence="14">
    <location>
        <begin position="467"/>
        <end position="489"/>
    </location>
</feature>
<organism evidence="17 18">
    <name type="scientific">Ranatra chinensis</name>
    <dbReference type="NCBI Taxonomy" id="642074"/>
    <lineage>
        <taxon>Eukaryota</taxon>
        <taxon>Metazoa</taxon>
        <taxon>Ecdysozoa</taxon>
        <taxon>Arthropoda</taxon>
        <taxon>Hexapoda</taxon>
        <taxon>Insecta</taxon>
        <taxon>Pterygota</taxon>
        <taxon>Neoptera</taxon>
        <taxon>Paraneoptera</taxon>
        <taxon>Hemiptera</taxon>
        <taxon>Heteroptera</taxon>
        <taxon>Panheteroptera</taxon>
        <taxon>Nepomorpha</taxon>
        <taxon>Nepidae</taxon>
        <taxon>Ranatrinae</taxon>
        <taxon>Ranatra</taxon>
    </lineage>
</organism>
<proteinExistence type="predicted"/>
<evidence type="ECO:0000256" key="10">
    <source>
        <dbReference type="ARBA" id="ARBA00023049"/>
    </source>
</evidence>
<evidence type="ECO:0000256" key="11">
    <source>
        <dbReference type="ARBA" id="ARBA00023157"/>
    </source>
</evidence>
<feature type="binding site" evidence="13">
    <location>
        <position position="241"/>
    </location>
    <ligand>
        <name>Ca(2+)</name>
        <dbReference type="ChEBI" id="CHEBI:29108"/>
        <label>2</label>
    </ligand>
</feature>
<keyword evidence="10" id="KW-0482">Metalloprotease</keyword>
<evidence type="ECO:0000256" key="15">
    <source>
        <dbReference type="PROSITE-ProRule" id="PRU00276"/>
    </source>
</evidence>
<feature type="binding site" evidence="13">
    <location>
        <position position="333"/>
    </location>
    <ligand>
        <name>Ca(2+)</name>
        <dbReference type="ChEBI" id="CHEBI:29108"/>
        <label>1</label>
    </ligand>
</feature>
<name>A0ABD0YUX3_9HEMI</name>
<feature type="disulfide bond" evidence="14">
    <location>
        <begin position="398"/>
        <end position="424"/>
    </location>
</feature>
<feature type="disulfide bond" evidence="14">
    <location>
        <begin position="558"/>
        <end position="570"/>
    </location>
</feature>
<evidence type="ECO:0000313" key="18">
    <source>
        <dbReference type="Proteomes" id="UP001558652"/>
    </source>
</evidence>
<feature type="binding site" evidence="13 15">
    <location>
        <position position="380"/>
    </location>
    <ligand>
        <name>Zn(2+)</name>
        <dbReference type="ChEBI" id="CHEBI:29105"/>
        <note>catalytic</note>
    </ligand>
</feature>
<dbReference type="Pfam" id="PF17771">
    <property type="entry name" value="ADAMTS_CR_2"/>
    <property type="match status" value="1"/>
</dbReference>
<dbReference type="PROSITE" id="PS50092">
    <property type="entry name" value="TSP1"/>
    <property type="match status" value="2"/>
</dbReference>
<feature type="binding site" evidence="13 15">
    <location>
        <position position="390"/>
    </location>
    <ligand>
        <name>Zn(2+)</name>
        <dbReference type="ChEBI" id="CHEBI:29105"/>
        <note>catalytic</note>
    </ligand>
</feature>
<dbReference type="SUPFAM" id="SSF82895">
    <property type="entry name" value="TSP-1 type 1 repeat"/>
    <property type="match status" value="2"/>
</dbReference>
<dbReference type="Pfam" id="PF00090">
    <property type="entry name" value="TSP_1"/>
    <property type="match status" value="1"/>
</dbReference>
<keyword evidence="18" id="KW-1185">Reference proteome</keyword>
<dbReference type="Gene3D" id="2.60.120.830">
    <property type="match status" value="1"/>
</dbReference>
<keyword evidence="3" id="KW-0272">Extracellular matrix</keyword>
<dbReference type="GO" id="GO:0046872">
    <property type="term" value="F:metal ion binding"/>
    <property type="evidence" value="ECO:0007669"/>
    <property type="project" value="UniProtKB-KW"/>
</dbReference>
<feature type="binding site" evidence="13">
    <location>
        <position position="241"/>
    </location>
    <ligand>
        <name>Ca(2+)</name>
        <dbReference type="ChEBI" id="CHEBI:29108"/>
        <label>1</label>
    </ligand>
</feature>
<evidence type="ECO:0000256" key="1">
    <source>
        <dbReference type="ARBA" id="ARBA00004498"/>
    </source>
</evidence>
<dbReference type="GO" id="GO:0006508">
    <property type="term" value="P:proteolysis"/>
    <property type="evidence" value="ECO:0007669"/>
    <property type="project" value="UniProtKB-KW"/>
</dbReference>
<feature type="binding site" evidence="13">
    <location>
        <position position="440"/>
    </location>
    <ligand>
        <name>Ca(2+)</name>
        <dbReference type="ChEBI" id="CHEBI:29108"/>
        <label>1</label>
    </ligand>
</feature>
<gene>
    <name evidence="17" type="ORF">AAG570_006719</name>
</gene>
<dbReference type="InterPro" id="IPR050439">
    <property type="entry name" value="ADAMTS_ADAMTS-like"/>
</dbReference>
<feature type="disulfide bond" evidence="14">
    <location>
        <begin position="315"/>
        <end position="364"/>
    </location>
</feature>
<keyword evidence="7" id="KW-0677">Repeat</keyword>
<reference evidence="17 18" key="1">
    <citation type="submission" date="2024-07" db="EMBL/GenBank/DDBJ databases">
        <title>Chromosome-level genome assembly of the water stick insect Ranatra chinensis (Heteroptera: Nepidae).</title>
        <authorList>
            <person name="Liu X."/>
        </authorList>
    </citation>
    <scope>NUCLEOTIDE SEQUENCE [LARGE SCALE GENOMIC DNA]</scope>
    <source>
        <strain evidence="17">Cailab_2021Rc</strain>
        <tissue evidence="17">Muscle</tissue>
    </source>
</reference>
<evidence type="ECO:0000259" key="16">
    <source>
        <dbReference type="PROSITE" id="PS50215"/>
    </source>
</evidence>
<dbReference type="Gene3D" id="2.20.100.10">
    <property type="entry name" value="Thrombospondin type-1 (TSP1) repeat"/>
    <property type="match status" value="2"/>
</dbReference>
<protein>
    <recommendedName>
        <fullName evidence="16">Peptidase M12B domain-containing protein</fullName>
    </recommendedName>
</protein>
<dbReference type="EMBL" id="JBFDAA010000002">
    <property type="protein sequence ID" value="KAL1139741.1"/>
    <property type="molecule type" value="Genomic_DNA"/>
</dbReference>
<dbReference type="Pfam" id="PF19030">
    <property type="entry name" value="TSP1_ADAMTS"/>
    <property type="match status" value="1"/>
</dbReference>
<dbReference type="SMART" id="SM00209">
    <property type="entry name" value="TSP1"/>
    <property type="match status" value="2"/>
</dbReference>
<dbReference type="Gene3D" id="3.40.390.10">
    <property type="entry name" value="Collagenase (Catalytic Domain)"/>
    <property type="match status" value="1"/>
</dbReference>
<sequence length="872" mass="97941">YSTVVPKKVNRDGDFLSYYLPHFYPLHPDSSRRKRAIGQGSVHYKVPLNGVDHHLELYPNMDFMAPGLVVEEHRQNARGNISDIKLRKVRDYQCQYRGVIRGMPLSSVALSTGHGLAGFIRTGEDEYFIEPVSEEQGYGESEGQLHIVFKRFDVDSDSPTNCGTKGKSIDAWNERMEWEKVNGKNIENLVKGSYQDNQLSSIVNNRKFHKRDKSASGEYESKTSCSPTEPSCTSLPELYLEIMIAVDQKVIKSFKDEDIEIYILTILNMVSTNFFDLSLGRPIHIKMVRLIFMNTEYPELNGARYSPQKLLLNFCNWQTEFNPFKEEHPNHHDFALFITRFEPCQGRIMGVTNMASLCRPDKACAIVHEEGLLLANIITHQLGHSLGAEHDDGESGGCAPEEPDGTKYHMGPIISLSSSEWSICSKQCISNFIATHAGWCLSDIPTDHDFHFPIILPGQVYTAADQCTINFHMKTYPCRVEEFCKALYCQISATACASTGDPPAPGTNCASNMWCFNKQCVHKGQRPGSINGEWGEWTHWSACSRSCGGGVETSHRSCNNPLPSRGGRYCIGNWLRHKMCATQPCLGYSPTFVDIQCKMTDKRPYRGRHYSWNHFHTFFRDSGCTLVCINERGIVAVRSSVVLDGTPCNPSRRDVCIEGECKVVGCDWVIDSKAKEDMCGICHGNGTECRVVQGTFMEPTIKGHFTFLKLPVGTSMIFVRELNPSKCFISISNTINSTTYLNRKTSDQLPGTISIAGAIGAYETKADMERVFIRSAIEVPVAFNVRIFCDDDINRGIMYQYALPEQVARLPTYRWEYLEWDTCTNACGGGTQMAQPACVEGKSGEVEDKYCQEILKPPIEVRVCNTFPCVAK</sequence>
<evidence type="ECO:0000256" key="3">
    <source>
        <dbReference type="ARBA" id="ARBA00022530"/>
    </source>
</evidence>
<dbReference type="AlphaFoldDB" id="A0ABD0YUX3"/>
<dbReference type="InterPro" id="IPR000884">
    <property type="entry name" value="TSP1_rpt"/>
</dbReference>
<comment type="cofactor">
    <cofactor evidence="13">
        <name>Zn(2+)</name>
        <dbReference type="ChEBI" id="CHEBI:29105"/>
    </cofactor>
    <text evidence="13">Binds 1 zinc ion per subunit.</text>
</comment>
<dbReference type="Pfam" id="PF01562">
    <property type="entry name" value="Pep_M12B_propep"/>
    <property type="match status" value="1"/>
</dbReference>
<keyword evidence="5 13" id="KW-0479">Metal-binding</keyword>
<dbReference type="Pfam" id="PF01421">
    <property type="entry name" value="Reprolysin"/>
    <property type="match status" value="1"/>
</dbReference>
<dbReference type="GO" id="GO:0008237">
    <property type="term" value="F:metallopeptidase activity"/>
    <property type="evidence" value="ECO:0007669"/>
    <property type="project" value="UniProtKB-KW"/>
</dbReference>
<feature type="disulfide bond" evidence="14">
    <location>
        <begin position="478"/>
        <end position="496"/>
    </location>
</feature>
<dbReference type="InterPro" id="IPR041645">
    <property type="entry name" value="ADAMTS_CR_2"/>
</dbReference>
<keyword evidence="12" id="KW-0325">Glycoprotein</keyword>
<evidence type="ECO:0000256" key="9">
    <source>
        <dbReference type="ARBA" id="ARBA00022833"/>
    </source>
</evidence>
<feature type="non-terminal residue" evidence="17">
    <location>
        <position position="1"/>
    </location>
</feature>
<feature type="disulfide bond" evidence="14">
    <location>
        <begin position="543"/>
        <end position="580"/>
    </location>
</feature>
<keyword evidence="9 13" id="KW-0862">Zinc</keyword>
<dbReference type="PRINTS" id="PR01857">
    <property type="entry name" value="ADAMTSFAMILY"/>
</dbReference>
<dbReference type="InterPro" id="IPR001590">
    <property type="entry name" value="Peptidase_M12B"/>
</dbReference>
<keyword evidence="13" id="KW-0106">Calcium</keyword>
<accession>A0ABD0YUX3</accession>
<dbReference type="InterPro" id="IPR024079">
    <property type="entry name" value="MetalloPept_cat_dom_sf"/>
</dbReference>
<evidence type="ECO:0000313" key="17">
    <source>
        <dbReference type="EMBL" id="KAL1139741.1"/>
    </source>
</evidence>